<proteinExistence type="predicted"/>
<evidence type="ECO:0000313" key="2">
    <source>
        <dbReference type="Proteomes" id="UP000190092"/>
    </source>
</evidence>
<accession>A0A1T4SZS3</accession>
<reference evidence="2" key="1">
    <citation type="submission" date="2017-02" db="EMBL/GenBank/DDBJ databases">
        <authorList>
            <person name="Varghese N."/>
            <person name="Submissions S."/>
        </authorList>
    </citation>
    <scope>NUCLEOTIDE SEQUENCE [LARGE SCALE GENOMIC DNA]</scope>
    <source>
        <strain evidence="2">ATCC 27094</strain>
    </source>
</reference>
<keyword evidence="2" id="KW-1185">Reference proteome</keyword>
<evidence type="ECO:0000313" key="1">
    <source>
        <dbReference type="EMBL" id="SKA33720.1"/>
    </source>
</evidence>
<protein>
    <recommendedName>
        <fullName evidence="3">Aegerolysin</fullName>
    </recommendedName>
</protein>
<evidence type="ECO:0008006" key="3">
    <source>
        <dbReference type="Google" id="ProtNLM"/>
    </source>
</evidence>
<dbReference type="AlphaFoldDB" id="A0A1T4SZS3"/>
<sequence length="98" mass="11264">MTAPVAFADDWADFELHNGSNFTIVSFTTNEGDGWSSNWLGRDRLEPGAAIEMRFSDRKGPCDVQFRVTASDGYKYEYTGNFCRIQNLYVYDKSIKWD</sequence>
<dbReference type="EMBL" id="FUWJ01000011">
    <property type="protein sequence ID" value="SKA33720.1"/>
    <property type="molecule type" value="Genomic_DNA"/>
</dbReference>
<name>A0A1T4SZS3_9HYPH</name>
<organism evidence="1 2">
    <name type="scientific">Enhydrobacter aerosaccus</name>
    <dbReference type="NCBI Taxonomy" id="225324"/>
    <lineage>
        <taxon>Bacteria</taxon>
        <taxon>Pseudomonadati</taxon>
        <taxon>Pseudomonadota</taxon>
        <taxon>Alphaproteobacteria</taxon>
        <taxon>Hyphomicrobiales</taxon>
        <taxon>Enhydrobacter</taxon>
    </lineage>
</organism>
<gene>
    <name evidence="1" type="ORF">SAMN02745126_05392</name>
</gene>
<dbReference type="Proteomes" id="UP000190092">
    <property type="component" value="Unassembled WGS sequence"/>
</dbReference>